<evidence type="ECO:0000313" key="5">
    <source>
        <dbReference type="EMBL" id="GMT22551.1"/>
    </source>
</evidence>
<dbReference type="AlphaFoldDB" id="A0AAV5VVI2"/>
<feature type="domain" description="NR LBD" evidence="4">
    <location>
        <begin position="3"/>
        <end position="64"/>
    </location>
</feature>
<evidence type="ECO:0000256" key="2">
    <source>
        <dbReference type="ARBA" id="ARBA00023163"/>
    </source>
</evidence>
<feature type="non-terminal residue" evidence="5">
    <location>
        <position position="1"/>
    </location>
</feature>
<dbReference type="Pfam" id="PF00104">
    <property type="entry name" value="Hormone_recep"/>
    <property type="match status" value="1"/>
</dbReference>
<evidence type="ECO:0000259" key="4">
    <source>
        <dbReference type="Pfam" id="PF00104"/>
    </source>
</evidence>
<dbReference type="GO" id="GO:0005634">
    <property type="term" value="C:nucleus"/>
    <property type="evidence" value="ECO:0007669"/>
    <property type="project" value="TreeGrafter"/>
</dbReference>
<gene>
    <name evidence="5" type="ORF">PFISCL1PPCAC_13848</name>
</gene>
<dbReference type="PANTHER" id="PTHR46011:SF6">
    <property type="entry name" value="HIGH ZINC ACTIVATED NUCLEAR RECEPTOR PROTEIN"/>
    <property type="match status" value="1"/>
</dbReference>
<dbReference type="EMBL" id="BTSY01000004">
    <property type="protein sequence ID" value="GMT22551.1"/>
    <property type="molecule type" value="Genomic_DNA"/>
</dbReference>
<keyword evidence="1" id="KW-0805">Transcription regulation</keyword>
<accession>A0AAV5VVI2</accession>
<dbReference type="InterPro" id="IPR000536">
    <property type="entry name" value="Nucl_hrmn_rcpt_lig-bd"/>
</dbReference>
<dbReference type="Gene3D" id="1.10.565.10">
    <property type="entry name" value="Retinoid X Receptor"/>
    <property type="match status" value="1"/>
</dbReference>
<keyword evidence="2" id="KW-0804">Transcription</keyword>
<reference evidence="5" key="1">
    <citation type="submission" date="2023-10" db="EMBL/GenBank/DDBJ databases">
        <title>Genome assembly of Pristionchus species.</title>
        <authorList>
            <person name="Yoshida K."/>
            <person name="Sommer R.J."/>
        </authorList>
    </citation>
    <scope>NUCLEOTIDE SEQUENCE</scope>
    <source>
        <strain evidence="5">RS5133</strain>
    </source>
</reference>
<evidence type="ECO:0000256" key="1">
    <source>
        <dbReference type="ARBA" id="ARBA00023015"/>
    </source>
</evidence>
<name>A0AAV5VVI2_9BILA</name>
<comment type="caution">
    <text evidence="5">The sequence shown here is derived from an EMBL/GenBank/DDBJ whole genome shotgun (WGS) entry which is preliminary data.</text>
</comment>
<sequence>EREFHALIVIAFCDVDVASFGLGDTEARELDQLRERTFRELHVYYKRDLELSEYSQRLGNLLTIAHIAHEAGLIVCEEFRTYATMFDLNTNDALLSELFFN</sequence>
<keyword evidence="6" id="KW-1185">Reference proteome</keyword>
<dbReference type="InterPro" id="IPR035500">
    <property type="entry name" value="NHR-like_dom_sf"/>
</dbReference>
<dbReference type="SUPFAM" id="SSF48508">
    <property type="entry name" value="Nuclear receptor ligand-binding domain"/>
    <property type="match status" value="1"/>
</dbReference>
<dbReference type="GO" id="GO:0003700">
    <property type="term" value="F:DNA-binding transcription factor activity"/>
    <property type="evidence" value="ECO:0007669"/>
    <property type="project" value="TreeGrafter"/>
</dbReference>
<proteinExistence type="predicted"/>
<evidence type="ECO:0000313" key="6">
    <source>
        <dbReference type="Proteomes" id="UP001432322"/>
    </source>
</evidence>
<evidence type="ECO:0000256" key="3">
    <source>
        <dbReference type="ARBA" id="ARBA00023170"/>
    </source>
</evidence>
<keyword evidence="3" id="KW-0675">Receptor</keyword>
<organism evidence="5 6">
    <name type="scientific">Pristionchus fissidentatus</name>
    <dbReference type="NCBI Taxonomy" id="1538716"/>
    <lineage>
        <taxon>Eukaryota</taxon>
        <taxon>Metazoa</taxon>
        <taxon>Ecdysozoa</taxon>
        <taxon>Nematoda</taxon>
        <taxon>Chromadorea</taxon>
        <taxon>Rhabditida</taxon>
        <taxon>Rhabditina</taxon>
        <taxon>Diplogasteromorpha</taxon>
        <taxon>Diplogasteroidea</taxon>
        <taxon>Neodiplogasteridae</taxon>
        <taxon>Pristionchus</taxon>
    </lineage>
</organism>
<protein>
    <recommendedName>
        <fullName evidence="4">NR LBD domain-containing protein</fullName>
    </recommendedName>
</protein>
<dbReference type="Proteomes" id="UP001432322">
    <property type="component" value="Unassembled WGS sequence"/>
</dbReference>
<dbReference type="PANTHER" id="PTHR46011">
    <property type="entry name" value="NUCLEAR HORMONE RECEPTOR FAMILY MEMBER NHR-86-RELATED"/>
    <property type="match status" value="1"/>
</dbReference>